<keyword evidence="1" id="KW-0732">Signal</keyword>
<evidence type="ECO:0000313" key="3">
    <source>
        <dbReference type="Proteomes" id="UP000267223"/>
    </source>
</evidence>
<dbReference type="Proteomes" id="UP000267223">
    <property type="component" value="Unassembled WGS sequence"/>
</dbReference>
<evidence type="ECO:0000256" key="1">
    <source>
        <dbReference type="SAM" id="SignalP"/>
    </source>
</evidence>
<feature type="signal peptide" evidence="1">
    <location>
        <begin position="1"/>
        <end position="20"/>
    </location>
</feature>
<proteinExistence type="predicted"/>
<name>A0A3M9NFT1_9BACT</name>
<sequence>MKRTILILALVGLSTLGANAQTKPRLSIAANIGAPTTSGYSFAYGADLQADFGVASTTFITLSGGYEGYSWKGGGSSGIIPLLAGAKFFFGEANKLYGHAQLGYAFSSKGGGGGAFAYAPSLGYYVNPNFDIALKYLASSKNESTVGSLNVRFAYNF</sequence>
<protein>
    <recommendedName>
        <fullName evidence="4">Outer membrane protein beta-barrel domain-containing protein</fullName>
    </recommendedName>
</protein>
<dbReference type="RefSeq" id="WP_123120570.1">
    <property type="nucleotide sequence ID" value="NZ_RJJR01000007.1"/>
</dbReference>
<dbReference type="AlphaFoldDB" id="A0A3M9NFT1"/>
<evidence type="ECO:0000313" key="2">
    <source>
        <dbReference type="EMBL" id="RNI36652.1"/>
    </source>
</evidence>
<evidence type="ECO:0008006" key="4">
    <source>
        <dbReference type="Google" id="ProtNLM"/>
    </source>
</evidence>
<comment type="caution">
    <text evidence="2">The sequence shown here is derived from an EMBL/GenBank/DDBJ whole genome shotgun (WGS) entry which is preliminary data.</text>
</comment>
<accession>A0A3M9NFT1</accession>
<dbReference type="EMBL" id="RJJR01000007">
    <property type="protein sequence ID" value="RNI36652.1"/>
    <property type="molecule type" value="Genomic_DNA"/>
</dbReference>
<gene>
    <name evidence="2" type="ORF">EFY79_10005</name>
</gene>
<feature type="chain" id="PRO_5017969448" description="Outer membrane protein beta-barrel domain-containing protein" evidence="1">
    <location>
        <begin position="21"/>
        <end position="157"/>
    </location>
</feature>
<organism evidence="2 3">
    <name type="scientific">Hanamia caeni</name>
    <dbReference type="NCBI Taxonomy" id="2294116"/>
    <lineage>
        <taxon>Bacteria</taxon>
        <taxon>Pseudomonadati</taxon>
        <taxon>Bacteroidota</taxon>
        <taxon>Chitinophagia</taxon>
        <taxon>Chitinophagales</taxon>
        <taxon>Chitinophagaceae</taxon>
        <taxon>Hanamia</taxon>
    </lineage>
</organism>
<keyword evidence="3" id="KW-1185">Reference proteome</keyword>
<dbReference type="OrthoDB" id="791021at2"/>
<reference evidence="2 3" key="1">
    <citation type="submission" date="2018-11" db="EMBL/GenBank/DDBJ databases">
        <title>Draft genome sequence of Ferruginibacter sp. BO-59.</title>
        <authorList>
            <person name="Im W.T."/>
        </authorList>
    </citation>
    <scope>NUCLEOTIDE SEQUENCE [LARGE SCALE GENOMIC DNA]</scope>
    <source>
        <strain evidence="2 3">BO-59</strain>
    </source>
</reference>